<gene>
    <name evidence="1" type="ORF">O6H91_02G119000</name>
</gene>
<name>A0ACC2EK92_DIPCM</name>
<organism evidence="1 2">
    <name type="scientific">Diphasiastrum complanatum</name>
    <name type="common">Issler's clubmoss</name>
    <name type="synonym">Lycopodium complanatum</name>
    <dbReference type="NCBI Taxonomy" id="34168"/>
    <lineage>
        <taxon>Eukaryota</taxon>
        <taxon>Viridiplantae</taxon>
        <taxon>Streptophyta</taxon>
        <taxon>Embryophyta</taxon>
        <taxon>Tracheophyta</taxon>
        <taxon>Lycopodiopsida</taxon>
        <taxon>Lycopodiales</taxon>
        <taxon>Lycopodiaceae</taxon>
        <taxon>Lycopodioideae</taxon>
        <taxon>Diphasiastrum</taxon>
    </lineage>
</organism>
<sequence length="298" mass="33302">MVEQVAQESGNVHLRDLFPMLCGLDLQGTERNIRDQVRPAIEKFFAARISERKLHNHLEGGNRVNTDFLDTLLSLKDEDALSDICLMASLQDLMSAGADTETVSVEWALSELIAHPHQLLRAQEEVDSVVGLDRLVQESDLPYLPYMHATIKETMRLHPPVPLLVLHYSPVASHLGGYKIPAGSNIMVNSWAIGRDPKLWNNPEEFNPDRFLGIDIQLVGGKQFQFLPFSTGRRQCPGYPLAAIQVPLTLACLIHAFNWGPPAGQKPEDINMDETMGLVCYRAVPLEAAVSYRLKQVF</sequence>
<reference evidence="2" key="1">
    <citation type="journal article" date="2024" name="Proc. Natl. Acad. Sci. U.S.A.">
        <title>Extraordinary preservation of gene collinearity over three hundred million years revealed in homosporous lycophytes.</title>
        <authorList>
            <person name="Li C."/>
            <person name="Wickell D."/>
            <person name="Kuo L.Y."/>
            <person name="Chen X."/>
            <person name="Nie B."/>
            <person name="Liao X."/>
            <person name="Peng D."/>
            <person name="Ji J."/>
            <person name="Jenkins J."/>
            <person name="Williams M."/>
            <person name="Shu S."/>
            <person name="Plott C."/>
            <person name="Barry K."/>
            <person name="Rajasekar S."/>
            <person name="Grimwood J."/>
            <person name="Han X."/>
            <person name="Sun S."/>
            <person name="Hou Z."/>
            <person name="He W."/>
            <person name="Dai G."/>
            <person name="Sun C."/>
            <person name="Schmutz J."/>
            <person name="Leebens-Mack J.H."/>
            <person name="Li F.W."/>
            <person name="Wang L."/>
        </authorList>
    </citation>
    <scope>NUCLEOTIDE SEQUENCE [LARGE SCALE GENOMIC DNA]</scope>
    <source>
        <strain evidence="2">cv. PW_Plant_1</strain>
    </source>
</reference>
<dbReference type="EMBL" id="CM055093">
    <property type="protein sequence ID" value="KAJ7566798.1"/>
    <property type="molecule type" value="Genomic_DNA"/>
</dbReference>
<protein>
    <submittedName>
        <fullName evidence="1">Uncharacterized protein</fullName>
    </submittedName>
</protein>
<accession>A0ACC2EK92</accession>
<evidence type="ECO:0000313" key="2">
    <source>
        <dbReference type="Proteomes" id="UP001162992"/>
    </source>
</evidence>
<proteinExistence type="predicted"/>
<dbReference type="Proteomes" id="UP001162992">
    <property type="component" value="Chromosome 2"/>
</dbReference>
<comment type="caution">
    <text evidence="1">The sequence shown here is derived from an EMBL/GenBank/DDBJ whole genome shotgun (WGS) entry which is preliminary data.</text>
</comment>
<evidence type="ECO:0000313" key="1">
    <source>
        <dbReference type="EMBL" id="KAJ7566798.1"/>
    </source>
</evidence>
<keyword evidence="2" id="KW-1185">Reference proteome</keyword>